<comment type="catalytic activity">
    <reaction evidence="15">
        <text>2 (2E,6E)-farnesyl diphosphate + NADPH + H(+) = squalene + 2 diphosphate + NADP(+)</text>
        <dbReference type="Rhea" id="RHEA:32295"/>
        <dbReference type="ChEBI" id="CHEBI:15378"/>
        <dbReference type="ChEBI" id="CHEBI:15440"/>
        <dbReference type="ChEBI" id="CHEBI:33019"/>
        <dbReference type="ChEBI" id="CHEBI:57783"/>
        <dbReference type="ChEBI" id="CHEBI:58349"/>
        <dbReference type="ChEBI" id="CHEBI:175763"/>
        <dbReference type="EC" id="2.5.1.21"/>
    </reaction>
</comment>
<accession>A0A3S4AUH1</accession>
<dbReference type="GO" id="GO:0051996">
    <property type="term" value="F:squalene synthase [NAD(P)H] activity"/>
    <property type="evidence" value="ECO:0007669"/>
    <property type="project" value="UniProtKB-UniRule"/>
</dbReference>
<dbReference type="SFLD" id="SFLDS00005">
    <property type="entry name" value="Isoprenoid_Synthase_Type_I"/>
    <property type="match status" value="1"/>
</dbReference>
<evidence type="ECO:0000256" key="8">
    <source>
        <dbReference type="ARBA" id="ARBA00022955"/>
    </source>
</evidence>
<keyword evidence="9 15" id="KW-1133">Transmembrane helix</keyword>
<evidence type="ECO:0000256" key="1">
    <source>
        <dbReference type="ARBA" id="ARBA00001946"/>
    </source>
</evidence>
<evidence type="ECO:0000256" key="6">
    <source>
        <dbReference type="ARBA" id="ARBA00022679"/>
    </source>
</evidence>
<keyword evidence="6 15" id="KW-0808">Transferase</keyword>
<dbReference type="CDD" id="cd00683">
    <property type="entry name" value="Trans_IPPS_HH"/>
    <property type="match status" value="1"/>
</dbReference>
<dbReference type="Gene3D" id="1.10.600.10">
    <property type="entry name" value="Farnesyl Diphosphate Synthase"/>
    <property type="match status" value="1"/>
</dbReference>
<feature type="transmembrane region" description="Helical" evidence="15">
    <location>
        <begin position="410"/>
        <end position="435"/>
    </location>
</feature>
<evidence type="ECO:0000256" key="2">
    <source>
        <dbReference type="ARBA" id="ARBA00004370"/>
    </source>
</evidence>
<dbReference type="InterPro" id="IPR044844">
    <property type="entry name" value="Trans_IPPS_euk-type"/>
</dbReference>
<evidence type="ECO:0000256" key="13">
    <source>
        <dbReference type="ARBA" id="ARBA00023166"/>
    </source>
</evidence>
<dbReference type="UniPathway" id="UPA00767">
    <property type="reaction ID" value="UER00751"/>
</dbReference>
<dbReference type="Pfam" id="PF00494">
    <property type="entry name" value="SQS_PSY"/>
    <property type="match status" value="1"/>
</dbReference>
<evidence type="ECO:0000256" key="3">
    <source>
        <dbReference type="ARBA" id="ARBA00006251"/>
    </source>
</evidence>
<comment type="catalytic activity">
    <reaction evidence="15">
        <text>2 (2E,6E)-farnesyl diphosphate + NADH + H(+) = squalene + 2 diphosphate + NAD(+)</text>
        <dbReference type="Rhea" id="RHEA:32299"/>
        <dbReference type="ChEBI" id="CHEBI:15378"/>
        <dbReference type="ChEBI" id="CHEBI:15440"/>
        <dbReference type="ChEBI" id="CHEBI:33019"/>
        <dbReference type="ChEBI" id="CHEBI:57540"/>
        <dbReference type="ChEBI" id="CHEBI:57945"/>
        <dbReference type="ChEBI" id="CHEBI:175763"/>
        <dbReference type="EC" id="2.5.1.21"/>
    </reaction>
</comment>
<reference evidence="16 17" key="1">
    <citation type="submission" date="2018-04" db="EMBL/GenBank/DDBJ databases">
        <authorList>
            <person name="Huttner S."/>
            <person name="Dainat J."/>
        </authorList>
    </citation>
    <scope>NUCLEOTIDE SEQUENCE [LARGE SCALE GENOMIC DNA]</scope>
</reference>
<evidence type="ECO:0000256" key="12">
    <source>
        <dbReference type="ARBA" id="ARBA00023136"/>
    </source>
</evidence>
<dbReference type="InterPro" id="IPR002060">
    <property type="entry name" value="Squ/phyt_synthse"/>
</dbReference>
<dbReference type="PROSITE" id="PS01045">
    <property type="entry name" value="SQUALEN_PHYTOEN_SYN_2"/>
    <property type="match status" value="1"/>
</dbReference>
<keyword evidence="12 15" id="KW-0472">Membrane</keyword>
<evidence type="ECO:0000313" key="16">
    <source>
        <dbReference type="EMBL" id="SPQ26341.1"/>
    </source>
</evidence>
<dbReference type="InterPro" id="IPR006449">
    <property type="entry name" value="Squal_synth-like"/>
</dbReference>
<dbReference type="InterPro" id="IPR019845">
    <property type="entry name" value="Squalene/phytoene_synthase_CS"/>
</dbReference>
<evidence type="ECO:0000313" key="17">
    <source>
        <dbReference type="Proteomes" id="UP000289323"/>
    </source>
</evidence>
<keyword evidence="11" id="KW-0443">Lipid metabolism</keyword>
<sequence>MGVAKQAIYYAFHPNELRSIIQWKVWHEPVHKRDPSKETATEKSCFHYLNMTSRSFAAVIQELNPELLMPVCLFYLVLRGLDTIEDDMTIDIKEKEPLLRNFHKYMEQDGWTFDKNGPNEKDRDLLVHFDDVIVELKKVKKPYYEIIKDITVKMGNGMADYALNAEHNINGVNTIADYELYCHYVAGLVGEGLTRLFVKSELANPQLLVRMDLTESMGQFLQKTNIIRDVHEDWLDKRRFWPKEVWSKYVDKWDDLFAPEHREKALQCSSELVLNALKHADECLFYMAGIRDQSVFNFVAIPQSMAIATLELVFRNPDIFERNVKITKGDACRLMLESTQNLRVVCDVFRRYARRIHKKNDPRDPNFLAISMQCAKIEQFIESIFPTQDPKKIAAGQKQVNEAGMDTGDAILLVLSAVFTLVVIGLLMVGTAWFLGAHLNKFFDGLDNSLGGSVKKPTSVLGHEEL</sequence>
<organism evidence="16 17">
    <name type="scientific">Thermothielavioides terrestris</name>
    <dbReference type="NCBI Taxonomy" id="2587410"/>
    <lineage>
        <taxon>Eukaryota</taxon>
        <taxon>Fungi</taxon>
        <taxon>Dikarya</taxon>
        <taxon>Ascomycota</taxon>
        <taxon>Pezizomycotina</taxon>
        <taxon>Sordariomycetes</taxon>
        <taxon>Sordariomycetidae</taxon>
        <taxon>Sordariales</taxon>
        <taxon>Chaetomiaceae</taxon>
        <taxon>Thermothielavioides</taxon>
    </lineage>
</organism>
<comment type="pathway">
    <text evidence="15">Terpene metabolism; lanosterol biosynthesis; lanosterol from farnesyl diphosphate: step 1/3.</text>
</comment>
<keyword evidence="14" id="KW-0753">Steroid metabolism</keyword>
<evidence type="ECO:0000256" key="4">
    <source>
        <dbReference type="ARBA" id="ARBA00012373"/>
    </source>
</evidence>
<dbReference type="Proteomes" id="UP000289323">
    <property type="component" value="Unassembled WGS sequence"/>
</dbReference>
<evidence type="ECO:0000256" key="14">
    <source>
        <dbReference type="ARBA" id="ARBA00023221"/>
    </source>
</evidence>
<dbReference type="InterPro" id="IPR033904">
    <property type="entry name" value="Trans_IPPS_HH"/>
</dbReference>
<dbReference type="SUPFAM" id="SSF48576">
    <property type="entry name" value="Terpenoid synthases"/>
    <property type="match status" value="1"/>
</dbReference>
<comment type="subcellular location">
    <subcellularLocation>
        <location evidence="2">Membrane</location>
    </subcellularLocation>
</comment>
<evidence type="ECO:0000256" key="10">
    <source>
        <dbReference type="ARBA" id="ARBA00023011"/>
    </source>
</evidence>
<dbReference type="GO" id="GO:0005789">
    <property type="term" value="C:endoplasmic reticulum membrane"/>
    <property type="evidence" value="ECO:0007669"/>
    <property type="project" value="TreeGrafter"/>
</dbReference>
<dbReference type="GO" id="GO:0006696">
    <property type="term" value="P:ergosterol biosynthetic process"/>
    <property type="evidence" value="ECO:0007669"/>
    <property type="project" value="TreeGrafter"/>
</dbReference>
<evidence type="ECO:0000256" key="5">
    <source>
        <dbReference type="ARBA" id="ARBA00022516"/>
    </source>
</evidence>
<keyword evidence="5" id="KW-0444">Lipid biosynthesis</keyword>
<dbReference type="SFLD" id="SFLDG01018">
    <property type="entry name" value="Squalene/Phytoene_Synthase_Lik"/>
    <property type="match status" value="1"/>
</dbReference>
<dbReference type="EMBL" id="OUUZ01000017">
    <property type="protein sequence ID" value="SPQ26341.1"/>
    <property type="molecule type" value="Genomic_DNA"/>
</dbReference>
<gene>
    <name evidence="16" type="ORF">TT172_LOCUS8760</name>
</gene>
<dbReference type="PROSITE" id="PS01044">
    <property type="entry name" value="SQUALEN_PHYTOEN_SYN_1"/>
    <property type="match status" value="1"/>
</dbReference>
<dbReference type="FunFam" id="1.10.600.10:FF:000003">
    <property type="entry name" value="Farnesyl-diphosphate farnesyltransferase 1"/>
    <property type="match status" value="1"/>
</dbReference>
<evidence type="ECO:0000256" key="11">
    <source>
        <dbReference type="ARBA" id="ARBA00023098"/>
    </source>
</evidence>
<comment type="cofactor">
    <cofactor evidence="1 15">
        <name>Mg(2+)</name>
        <dbReference type="ChEBI" id="CHEBI:18420"/>
    </cofactor>
</comment>
<protein>
    <recommendedName>
        <fullName evidence="4 15">Squalene synthase</fullName>
        <shortName evidence="15">SQS</shortName>
        <shortName evidence="15">SS</shortName>
        <ecNumber evidence="4 15">2.5.1.21</ecNumber>
    </recommendedName>
</protein>
<dbReference type="GO" id="GO:0045338">
    <property type="term" value="P:farnesyl diphosphate metabolic process"/>
    <property type="evidence" value="ECO:0007669"/>
    <property type="project" value="InterPro"/>
</dbReference>
<dbReference type="PANTHER" id="PTHR11626">
    <property type="entry name" value="FARNESYL-DIPHOSPHATE FARNESYLTRANSFERASE"/>
    <property type="match status" value="1"/>
</dbReference>
<keyword evidence="13" id="KW-1207">Sterol metabolism</keyword>
<keyword evidence="10" id="KW-0756">Sterol biosynthesis</keyword>
<evidence type="ECO:0000256" key="7">
    <source>
        <dbReference type="ARBA" id="ARBA00022692"/>
    </source>
</evidence>
<dbReference type="InterPro" id="IPR008949">
    <property type="entry name" value="Isoprenoid_synthase_dom_sf"/>
</dbReference>
<dbReference type="NCBIfam" id="TIGR01559">
    <property type="entry name" value="squal_synth"/>
    <property type="match status" value="1"/>
</dbReference>
<evidence type="ECO:0000256" key="9">
    <source>
        <dbReference type="ARBA" id="ARBA00022989"/>
    </source>
</evidence>
<dbReference type="EC" id="2.5.1.21" evidence="4 15"/>
<dbReference type="GO" id="GO:0055056">
    <property type="term" value="F:D-glucose transmembrane transporter activity"/>
    <property type="evidence" value="ECO:0007669"/>
    <property type="project" value="UniProtKB-UniRule"/>
</dbReference>
<keyword evidence="8" id="KW-0752">Steroid biosynthesis</keyword>
<comment type="function">
    <text evidence="15">Catalyzes the condensation of 2 farnesyl pyrophosphate (FPP) moieties to form squalene.</text>
</comment>
<evidence type="ECO:0000256" key="15">
    <source>
        <dbReference type="RuleBase" id="RU368088"/>
    </source>
</evidence>
<comment type="similarity">
    <text evidence="3 15">Belongs to the phytoene/squalene synthase family.</text>
</comment>
<proteinExistence type="inferred from homology"/>
<dbReference type="AlphaFoldDB" id="A0A3S4AUH1"/>
<name>A0A3S4AUH1_9PEZI</name>
<keyword evidence="7 15" id="KW-0812">Transmembrane</keyword>
<dbReference type="PANTHER" id="PTHR11626:SF2">
    <property type="entry name" value="SQUALENE SYNTHASE"/>
    <property type="match status" value="1"/>
</dbReference>